<sequence>MTNLQVIARDLSTLGQELDEATEAMITAEAHLMEAKHEYEIAFYTATLKAEGKSAEDRKADAWLATQEQKWDLAVSEQVLKASKGRLGAIQTRIEIARSLSAMTRSEMALGGFTT</sequence>
<gene>
    <name evidence="1" type="ORF">UFOVP1264_63</name>
</gene>
<proteinExistence type="predicted"/>
<reference evidence="1" key="1">
    <citation type="submission" date="2020-05" db="EMBL/GenBank/DDBJ databases">
        <authorList>
            <person name="Chiriac C."/>
            <person name="Salcher M."/>
            <person name="Ghai R."/>
            <person name="Kavagutti S V."/>
        </authorList>
    </citation>
    <scope>NUCLEOTIDE SEQUENCE</scope>
</reference>
<organism evidence="1">
    <name type="scientific">uncultured Caudovirales phage</name>
    <dbReference type="NCBI Taxonomy" id="2100421"/>
    <lineage>
        <taxon>Viruses</taxon>
        <taxon>Duplodnaviria</taxon>
        <taxon>Heunggongvirae</taxon>
        <taxon>Uroviricota</taxon>
        <taxon>Caudoviricetes</taxon>
        <taxon>Peduoviridae</taxon>
        <taxon>Maltschvirus</taxon>
        <taxon>Maltschvirus maltsch</taxon>
    </lineage>
</organism>
<name>A0A6J5RLM5_9CAUD</name>
<evidence type="ECO:0000313" key="1">
    <source>
        <dbReference type="EMBL" id="CAB4194608.1"/>
    </source>
</evidence>
<protein>
    <submittedName>
        <fullName evidence="1">Uncharacterized protein</fullName>
    </submittedName>
</protein>
<dbReference type="EMBL" id="LR797213">
    <property type="protein sequence ID" value="CAB4194608.1"/>
    <property type="molecule type" value="Genomic_DNA"/>
</dbReference>
<accession>A0A6J5RLM5</accession>